<reference evidence="1" key="1">
    <citation type="journal article" date="2012" name="Nature">
        <title>Insights into hominid evolution from the gorilla genome sequence.</title>
        <authorList>
            <person name="Scally A."/>
            <person name="Dutheil J.Y."/>
            <person name="Hillier L.W."/>
            <person name="Jordan G.E."/>
            <person name="Goodhead I."/>
            <person name="Herrero J."/>
            <person name="Hobolth A."/>
            <person name="Lappalainen T."/>
            <person name="Mailund T."/>
            <person name="Marques-Bonet T."/>
            <person name="McCarthy S."/>
            <person name="Montgomery S.H."/>
            <person name="Schwalie P.C."/>
            <person name="Tang Y.A."/>
            <person name="Ward M.C."/>
            <person name="Xue Y."/>
            <person name="Yngvadottir B."/>
            <person name="Alkan C."/>
            <person name="Andersen L.N."/>
            <person name="Ayub Q."/>
            <person name="Ball E.V."/>
            <person name="Beal K."/>
            <person name="Bradley B.J."/>
            <person name="Chen Y."/>
            <person name="Clee C.M."/>
            <person name="Fitzgerald S."/>
            <person name="Graves T.A."/>
            <person name="Gu Y."/>
            <person name="Heath P."/>
            <person name="Heger A."/>
            <person name="Karakoc E."/>
            <person name="Kolb-Kokocinski A."/>
            <person name="Laird G.K."/>
            <person name="Lunter G."/>
            <person name="Meader S."/>
            <person name="Mort M."/>
            <person name="Mullikin J.C."/>
            <person name="Munch K."/>
            <person name="O'Connor T.D."/>
            <person name="Phillips A.D."/>
            <person name="Prado-Martinez J."/>
            <person name="Rogers A.S."/>
            <person name="Sajjadian S."/>
            <person name="Schmidt D."/>
            <person name="Shaw K."/>
            <person name="Simpson J.T."/>
            <person name="Stenson P.D."/>
            <person name="Turner D.J."/>
            <person name="Vigilant L."/>
            <person name="Vilella A.J."/>
            <person name="Whitener W."/>
            <person name="Zhu B."/>
            <person name="Cooper D.N."/>
            <person name="de Jong P."/>
            <person name="Dermitzakis E.T."/>
            <person name="Eichler E.E."/>
            <person name="Flicek P."/>
            <person name="Goldman N."/>
            <person name="Mundy N.I."/>
            <person name="Ning Z."/>
            <person name="Odom D.T."/>
            <person name="Ponting C.P."/>
            <person name="Quail M.A."/>
            <person name="Ryder O.A."/>
            <person name="Searle S.M."/>
            <person name="Warren W.C."/>
            <person name="Wilson R.K."/>
            <person name="Schierup M.H."/>
            <person name="Rogers J."/>
            <person name="Tyler-Smith C."/>
            <person name="Durbin R."/>
        </authorList>
    </citation>
    <scope>NUCLEOTIDE SEQUENCE [LARGE SCALE GENOMIC DNA]</scope>
</reference>
<dbReference type="Proteomes" id="UP000001519">
    <property type="component" value="Unplaced"/>
</dbReference>
<dbReference type="GeneTree" id="ENSGT00910000147950"/>
<protein>
    <submittedName>
        <fullName evidence="1">Uncharacterized protein</fullName>
    </submittedName>
</protein>
<name>A0A2I2ZNY4_GORGO</name>
<dbReference type="Ensembl" id="ENSGGOT00000047712.1">
    <property type="protein sequence ID" value="ENSGGOP00000048871.1"/>
    <property type="gene ID" value="ENSGGOG00000039711.1"/>
</dbReference>
<dbReference type="OMA" id="QRCWPRR"/>
<accession>A0A2I2ZNY4</accession>
<sequence>MCLAWGRTVTVALLVGFSRCFYLLAPFPATLCPVEARRHQRLQFCYSLLGMERSGTAVQRCWPRRSSGIPLPRVSHCPRPTLFIIIIIIIIIN</sequence>
<reference evidence="1" key="2">
    <citation type="submission" date="2025-08" db="UniProtKB">
        <authorList>
            <consortium name="Ensembl"/>
        </authorList>
    </citation>
    <scope>IDENTIFICATION</scope>
</reference>
<keyword evidence="2" id="KW-1185">Reference proteome</keyword>
<dbReference type="AlphaFoldDB" id="A0A2I2ZNY4"/>
<evidence type="ECO:0000313" key="2">
    <source>
        <dbReference type="Proteomes" id="UP000001519"/>
    </source>
</evidence>
<proteinExistence type="predicted"/>
<dbReference type="InParanoid" id="A0A2I2ZNY4"/>
<reference evidence="1" key="3">
    <citation type="submission" date="2025-09" db="UniProtKB">
        <authorList>
            <consortium name="Ensembl"/>
        </authorList>
    </citation>
    <scope>IDENTIFICATION</scope>
</reference>
<dbReference type="Bgee" id="ENSGGOG00000039711">
    <property type="expression patterns" value="Expressed in heart and 5 other cell types or tissues"/>
</dbReference>
<evidence type="ECO:0000313" key="1">
    <source>
        <dbReference type="Ensembl" id="ENSGGOP00000048871.1"/>
    </source>
</evidence>
<organism evidence="1 2">
    <name type="scientific">Gorilla gorilla gorilla</name>
    <name type="common">Western lowland gorilla</name>
    <dbReference type="NCBI Taxonomy" id="9595"/>
    <lineage>
        <taxon>Eukaryota</taxon>
        <taxon>Metazoa</taxon>
        <taxon>Chordata</taxon>
        <taxon>Craniata</taxon>
        <taxon>Vertebrata</taxon>
        <taxon>Euteleostomi</taxon>
        <taxon>Mammalia</taxon>
        <taxon>Eutheria</taxon>
        <taxon>Euarchontoglires</taxon>
        <taxon>Primates</taxon>
        <taxon>Haplorrhini</taxon>
        <taxon>Catarrhini</taxon>
        <taxon>Hominidae</taxon>
        <taxon>Gorilla</taxon>
    </lineage>
</organism>